<evidence type="ECO:0000313" key="3">
    <source>
        <dbReference type="Proteomes" id="UP001524547"/>
    </source>
</evidence>
<reference evidence="2 3" key="1">
    <citation type="submission" date="2022-06" db="EMBL/GenBank/DDBJ databases">
        <title>Rhizosaccharibacter gen. nov. sp. nov. KSS12, endophytic bacteria isolated from sugarcane.</title>
        <authorList>
            <person name="Pitiwittayakul N."/>
        </authorList>
    </citation>
    <scope>NUCLEOTIDE SEQUENCE [LARGE SCALE GENOMIC DNA]</scope>
    <source>
        <strain evidence="2 3">KSS12</strain>
    </source>
</reference>
<sequence>MLSKDPAMQLRLLVAVMIGAAGLCGPARADGPTFTRDGGIQAPGTNPSYTIDSRSGIARFRDVSLGATSLNGVVTGIANQAAGPVTRRAPTAIDDGAHGYAVGNLWNVPGKGMWICQDATVGAAVWAPAPTGILPLDAVPGVALHGWGTRRLRAAYTGPLLAVTPSGGSATNIGADAKGNLDRTALASAIGAVPVISTTAGPQMWSAGVTAWFDQGSGGSADLSVPSGSQAPQISPLHMTAGSPFVAFADGGMNWITDAVSPQVIQHPRLSNTAIGSTSALNVSIVGVVRNGASGQSMTTFAALGGGPYPVAFNLADILVKSPLYGAASLADGFSTQLGFFVPSTPSVFGLSSTAAGLSAFDDDNSYAGPAVLGNASNTSFILGGQDNTNSGFAGAVSAAIEGPALTAAQLLSLREALTDTFGLTPQVRDQIILAGASTDAGADGWMTQAPIRFAEAALRRPYVIYNQAIAGSTLHAAAPGANGVFAGMVAPLYRPYALNVLVLGSGSEVNSLGSGDSPATAFADWQSWMSQARALGNNVRLVADTVSPHGSISSDSSRTAFNALLQSVTGTYDALDDEAANPVLGNTAILNDRTFTVPGGGHRSPYAQALQGALLADAINRAAATP</sequence>
<proteinExistence type="predicted"/>
<protein>
    <recommendedName>
        <fullName evidence="4">SGNH/GDSL hydrolase family protein</fullName>
    </recommendedName>
</protein>
<accession>A0ABT1VWE6</accession>
<dbReference type="Proteomes" id="UP001524547">
    <property type="component" value="Unassembled WGS sequence"/>
</dbReference>
<evidence type="ECO:0008006" key="4">
    <source>
        <dbReference type="Google" id="ProtNLM"/>
    </source>
</evidence>
<feature type="chain" id="PRO_5045052338" description="SGNH/GDSL hydrolase family protein" evidence="1">
    <location>
        <begin position="30"/>
        <end position="627"/>
    </location>
</feature>
<name>A0ABT1VWE6_9PROT</name>
<dbReference type="EMBL" id="JAMZEJ010000002">
    <property type="protein sequence ID" value="MCQ8240014.1"/>
    <property type="molecule type" value="Genomic_DNA"/>
</dbReference>
<evidence type="ECO:0000313" key="2">
    <source>
        <dbReference type="EMBL" id="MCQ8240014.1"/>
    </source>
</evidence>
<evidence type="ECO:0000256" key="1">
    <source>
        <dbReference type="SAM" id="SignalP"/>
    </source>
</evidence>
<keyword evidence="3" id="KW-1185">Reference proteome</keyword>
<keyword evidence="1" id="KW-0732">Signal</keyword>
<dbReference type="RefSeq" id="WP_422918743.1">
    <property type="nucleotide sequence ID" value="NZ_JAMZEJ010000002.1"/>
</dbReference>
<comment type="caution">
    <text evidence="2">The sequence shown here is derived from an EMBL/GenBank/DDBJ whole genome shotgun (WGS) entry which is preliminary data.</text>
</comment>
<organism evidence="2 3">
    <name type="scientific">Rhizosaccharibacter radicis</name>
    <dbReference type="NCBI Taxonomy" id="2782605"/>
    <lineage>
        <taxon>Bacteria</taxon>
        <taxon>Pseudomonadati</taxon>
        <taxon>Pseudomonadota</taxon>
        <taxon>Alphaproteobacteria</taxon>
        <taxon>Acetobacterales</taxon>
        <taxon>Acetobacteraceae</taxon>
        <taxon>Rhizosaccharibacter</taxon>
    </lineage>
</organism>
<feature type="signal peptide" evidence="1">
    <location>
        <begin position="1"/>
        <end position="29"/>
    </location>
</feature>
<gene>
    <name evidence="2" type="ORF">NFI88_04065</name>
</gene>